<dbReference type="AlphaFoldDB" id="A0AAQ3L2U3"/>
<organism evidence="1 2">
    <name type="scientific">Canna indica</name>
    <name type="common">Indian-shot</name>
    <dbReference type="NCBI Taxonomy" id="4628"/>
    <lineage>
        <taxon>Eukaryota</taxon>
        <taxon>Viridiplantae</taxon>
        <taxon>Streptophyta</taxon>
        <taxon>Embryophyta</taxon>
        <taxon>Tracheophyta</taxon>
        <taxon>Spermatophyta</taxon>
        <taxon>Magnoliopsida</taxon>
        <taxon>Liliopsida</taxon>
        <taxon>Zingiberales</taxon>
        <taxon>Cannaceae</taxon>
        <taxon>Canna</taxon>
    </lineage>
</organism>
<dbReference type="PANTHER" id="PTHR15852:SF54">
    <property type="entry name" value="PROTEIN SSUH2 HOMOLOG"/>
    <property type="match status" value="1"/>
</dbReference>
<keyword evidence="2" id="KW-1185">Reference proteome</keyword>
<protein>
    <submittedName>
        <fullName evidence="1">Uncharacterized protein</fullName>
    </submittedName>
</protein>
<name>A0AAQ3L2U3_9LILI</name>
<dbReference type="InterPro" id="IPR036410">
    <property type="entry name" value="HSP_DnaJ_Cys-rich_dom_sf"/>
</dbReference>
<proteinExistence type="predicted"/>
<evidence type="ECO:0000313" key="2">
    <source>
        <dbReference type="Proteomes" id="UP001327560"/>
    </source>
</evidence>
<dbReference type="SUPFAM" id="SSF57938">
    <property type="entry name" value="DnaJ/Hsp40 cysteine-rich domain"/>
    <property type="match status" value="1"/>
</dbReference>
<dbReference type="EMBL" id="CP136898">
    <property type="protein sequence ID" value="WOL19549.1"/>
    <property type="molecule type" value="Genomic_DNA"/>
</dbReference>
<accession>A0AAQ3L2U3</accession>
<sequence>MAALVATVFAVAPGDSAASSLDFLPRSGNGSSRLALSRPSWIVRSESNVRREKMKKPDPPCVECDGSGRIDCHYCRGRGRTNCLDLVMLPKGEWPKWCKVCRGSGLDYCSRCLGTGEYRGIMGFHFMKEQ</sequence>
<dbReference type="Proteomes" id="UP001327560">
    <property type="component" value="Chromosome 9"/>
</dbReference>
<reference evidence="1 2" key="1">
    <citation type="submission" date="2023-10" db="EMBL/GenBank/DDBJ databases">
        <title>Chromosome-scale genome assembly provides insights into flower coloration mechanisms of Canna indica.</title>
        <authorList>
            <person name="Li C."/>
        </authorList>
    </citation>
    <scope>NUCLEOTIDE SEQUENCE [LARGE SCALE GENOMIC DNA]</scope>
    <source>
        <tissue evidence="1">Flower</tissue>
    </source>
</reference>
<dbReference type="PANTHER" id="PTHR15852">
    <property type="entry name" value="PLASTID TRANSCRIPTIONALLY ACTIVE PROTEIN"/>
    <property type="match status" value="1"/>
</dbReference>
<evidence type="ECO:0000313" key="1">
    <source>
        <dbReference type="EMBL" id="WOL19549.1"/>
    </source>
</evidence>
<gene>
    <name evidence="1" type="ORF">Cni_G28351</name>
</gene>